<feature type="transmembrane region" description="Helical" evidence="7">
    <location>
        <begin position="281"/>
        <end position="303"/>
    </location>
</feature>
<dbReference type="RefSeq" id="WP_122129867.1">
    <property type="nucleotide sequence ID" value="NZ_CP033230.1"/>
</dbReference>
<reference evidence="8 9" key="1">
    <citation type="submission" date="2018-10" db="EMBL/GenBank/DDBJ databases">
        <title>Characterization and genome analysis of a novel bacterium Sphingobium yanoikuyae SJTF8 capable of degrading PAHs.</title>
        <authorList>
            <person name="Yin C."/>
            <person name="Xiong W."/>
            <person name="Liang R."/>
        </authorList>
    </citation>
    <scope>NUCLEOTIDE SEQUENCE [LARGE SCALE GENOMIC DNA]</scope>
    <source>
        <strain evidence="8 9">SJTF8</strain>
    </source>
</reference>
<evidence type="ECO:0000256" key="4">
    <source>
        <dbReference type="ARBA" id="ARBA00022989"/>
    </source>
</evidence>
<evidence type="ECO:0000256" key="6">
    <source>
        <dbReference type="SAM" id="MobiDB-lite"/>
    </source>
</evidence>
<accession>A0A3G2V1V4</accession>
<keyword evidence="4 7" id="KW-1133">Transmembrane helix</keyword>
<feature type="region of interest" description="Disordered" evidence="6">
    <location>
        <begin position="369"/>
        <end position="415"/>
    </location>
</feature>
<keyword evidence="3 7" id="KW-0812">Transmembrane</keyword>
<dbReference type="AlphaFoldDB" id="A0A3G2V1V4"/>
<feature type="transmembrane region" description="Helical" evidence="7">
    <location>
        <begin position="177"/>
        <end position="194"/>
    </location>
</feature>
<feature type="transmembrane region" description="Helical" evidence="7">
    <location>
        <begin position="201"/>
        <end position="219"/>
    </location>
</feature>
<evidence type="ECO:0000256" key="5">
    <source>
        <dbReference type="ARBA" id="ARBA00023136"/>
    </source>
</evidence>
<feature type="compositionally biased region" description="Polar residues" evidence="6">
    <location>
        <begin position="392"/>
        <end position="415"/>
    </location>
</feature>
<dbReference type="Pfam" id="PF04610">
    <property type="entry name" value="TrbL"/>
    <property type="match status" value="1"/>
</dbReference>
<proteinExistence type="inferred from homology"/>
<dbReference type="GO" id="GO:0016020">
    <property type="term" value="C:membrane"/>
    <property type="evidence" value="ECO:0007669"/>
    <property type="project" value="UniProtKB-SubCell"/>
</dbReference>
<name>A0A3G2V1V4_SPHYA</name>
<dbReference type="GO" id="GO:0030255">
    <property type="term" value="P:protein secretion by the type IV secretion system"/>
    <property type="evidence" value="ECO:0007669"/>
    <property type="project" value="InterPro"/>
</dbReference>
<keyword evidence="5 7" id="KW-0472">Membrane</keyword>
<evidence type="ECO:0000256" key="3">
    <source>
        <dbReference type="ARBA" id="ARBA00022692"/>
    </source>
</evidence>
<feature type="transmembrane region" description="Helical" evidence="7">
    <location>
        <begin position="43"/>
        <end position="63"/>
    </location>
</feature>
<evidence type="ECO:0000256" key="7">
    <source>
        <dbReference type="SAM" id="Phobius"/>
    </source>
</evidence>
<feature type="transmembrane region" description="Helical" evidence="7">
    <location>
        <begin position="225"/>
        <end position="246"/>
    </location>
</feature>
<protein>
    <submittedName>
        <fullName evidence="8">Type IV secretion system protein</fullName>
    </submittedName>
</protein>
<evidence type="ECO:0000256" key="2">
    <source>
        <dbReference type="ARBA" id="ARBA00007802"/>
    </source>
</evidence>
<evidence type="ECO:0000256" key="1">
    <source>
        <dbReference type="ARBA" id="ARBA00004141"/>
    </source>
</evidence>
<gene>
    <name evidence="8" type="ORF">EBF16_18445</name>
</gene>
<dbReference type="EMBL" id="CP033230">
    <property type="protein sequence ID" value="AYO78699.1"/>
    <property type="molecule type" value="Genomic_DNA"/>
</dbReference>
<comment type="subcellular location">
    <subcellularLocation>
        <location evidence="1">Membrane</location>
        <topology evidence="1">Multi-pass membrane protein</topology>
    </subcellularLocation>
</comment>
<dbReference type="Proteomes" id="UP000280708">
    <property type="component" value="Chromosome"/>
</dbReference>
<sequence length="415" mass="43117">MESCAPFDATQGYAMALTRYVDCQASLLGEGGYAALAAANSPVILALGGLLTILIAIQGYRLLLGDQLQIRDGVLLAAKIGLVLAFATQWSAYRSVVYNLTVEAPRDLLSVLPGAGGGSGRSFPARLQGSYQLIAEIVRPSPSAAPQNVQPAQAPSAAGSAATVPAPMAFSLAGNPLLSAAGILLLVSGLAVLISVRLIAGLLLALGPLFFACLLFDTTRGLFEGWVRGLVGTALASISTAVLLGVEISIIEPQLENLVTVMAAGALPIMAPGEILATTLIFLIALLAALTVSFKIGAGFRFLERGLAMGSQLGSRWQASSLAQPREITEQRMGSPSPPADEGRSRGALIADSIRAGDQWAVRPVLTGAGPEAGRRIELSGQNGSEPRPTPIGQSYRRTGNQRNTKSISQRNNRI</sequence>
<organism evidence="8 9">
    <name type="scientific">Sphingobium yanoikuyae</name>
    <name type="common">Sphingomonas yanoikuyae</name>
    <dbReference type="NCBI Taxonomy" id="13690"/>
    <lineage>
        <taxon>Bacteria</taxon>
        <taxon>Pseudomonadati</taxon>
        <taxon>Pseudomonadota</taxon>
        <taxon>Alphaproteobacteria</taxon>
        <taxon>Sphingomonadales</taxon>
        <taxon>Sphingomonadaceae</taxon>
        <taxon>Sphingobium</taxon>
    </lineage>
</organism>
<dbReference type="InterPro" id="IPR007688">
    <property type="entry name" value="Conjugal_tfr_TrbL/VirB6"/>
</dbReference>
<evidence type="ECO:0000313" key="8">
    <source>
        <dbReference type="EMBL" id="AYO78699.1"/>
    </source>
</evidence>
<comment type="similarity">
    <text evidence="2">Belongs to the TrbL/VirB6 family.</text>
</comment>
<feature type="region of interest" description="Disordered" evidence="6">
    <location>
        <begin position="320"/>
        <end position="345"/>
    </location>
</feature>
<evidence type="ECO:0000313" key="9">
    <source>
        <dbReference type="Proteomes" id="UP000280708"/>
    </source>
</evidence>